<accession>A0AAV4TI25</accession>
<evidence type="ECO:0000313" key="2">
    <source>
        <dbReference type="Proteomes" id="UP001054945"/>
    </source>
</evidence>
<name>A0AAV4TI25_CAEEX</name>
<organism evidence="1 2">
    <name type="scientific">Caerostris extrusa</name>
    <name type="common">Bark spider</name>
    <name type="synonym">Caerostris bankana</name>
    <dbReference type="NCBI Taxonomy" id="172846"/>
    <lineage>
        <taxon>Eukaryota</taxon>
        <taxon>Metazoa</taxon>
        <taxon>Ecdysozoa</taxon>
        <taxon>Arthropoda</taxon>
        <taxon>Chelicerata</taxon>
        <taxon>Arachnida</taxon>
        <taxon>Araneae</taxon>
        <taxon>Araneomorphae</taxon>
        <taxon>Entelegynae</taxon>
        <taxon>Araneoidea</taxon>
        <taxon>Araneidae</taxon>
        <taxon>Caerostris</taxon>
    </lineage>
</organism>
<keyword evidence="2" id="KW-1185">Reference proteome</keyword>
<dbReference type="Proteomes" id="UP001054945">
    <property type="component" value="Unassembled WGS sequence"/>
</dbReference>
<proteinExistence type="predicted"/>
<evidence type="ECO:0000313" key="1">
    <source>
        <dbReference type="EMBL" id="GIY43638.1"/>
    </source>
</evidence>
<dbReference type="EMBL" id="BPLR01011000">
    <property type="protein sequence ID" value="GIY43638.1"/>
    <property type="molecule type" value="Genomic_DNA"/>
</dbReference>
<sequence>MRYDLRINLTDPAAKLIVATKLFLLDHPPQSRTTCIQTFIFIKTKTERRGKKRKWKATFSLLRDGTLRLALIEALKNIPPASASFAPHRFSRSVELHLPSSTLPTLIPEKINTALLRGGESISRTNSSLLLGKRLRFVDIRC</sequence>
<dbReference type="AlphaFoldDB" id="A0AAV4TI25"/>
<evidence type="ECO:0008006" key="3">
    <source>
        <dbReference type="Google" id="ProtNLM"/>
    </source>
</evidence>
<comment type="caution">
    <text evidence="1">The sequence shown here is derived from an EMBL/GenBank/DDBJ whole genome shotgun (WGS) entry which is preliminary data.</text>
</comment>
<protein>
    <recommendedName>
        <fullName evidence="3">Ribosomal protein S10</fullName>
    </recommendedName>
</protein>
<gene>
    <name evidence="1" type="ORF">CEXT_452411</name>
</gene>
<reference evidence="1 2" key="1">
    <citation type="submission" date="2021-06" db="EMBL/GenBank/DDBJ databases">
        <title>Caerostris extrusa draft genome.</title>
        <authorList>
            <person name="Kono N."/>
            <person name="Arakawa K."/>
        </authorList>
    </citation>
    <scope>NUCLEOTIDE SEQUENCE [LARGE SCALE GENOMIC DNA]</scope>
</reference>